<evidence type="ECO:0008006" key="6">
    <source>
        <dbReference type="Google" id="ProtNLM"/>
    </source>
</evidence>
<dbReference type="AlphaFoldDB" id="A0A6C0HJG1"/>
<dbReference type="GO" id="GO:0030337">
    <property type="term" value="F:DNA polymerase processivity factor activity"/>
    <property type="evidence" value="ECO:0007669"/>
    <property type="project" value="InterPro"/>
</dbReference>
<dbReference type="PANTHER" id="PTHR11352:SF0">
    <property type="entry name" value="PROLIFERATING CELL NUCLEAR ANTIGEN"/>
    <property type="match status" value="1"/>
</dbReference>
<dbReference type="GO" id="GO:0019985">
    <property type="term" value="P:translesion synthesis"/>
    <property type="evidence" value="ECO:0007669"/>
    <property type="project" value="TreeGrafter"/>
</dbReference>
<evidence type="ECO:0000256" key="2">
    <source>
        <dbReference type="ARBA" id="ARBA00023125"/>
    </source>
</evidence>
<evidence type="ECO:0000256" key="1">
    <source>
        <dbReference type="ARBA" id="ARBA00010462"/>
    </source>
</evidence>
<dbReference type="GO" id="GO:0003677">
    <property type="term" value="F:DNA binding"/>
    <property type="evidence" value="ECO:0007669"/>
    <property type="project" value="UniProtKB-KW"/>
</dbReference>
<comment type="similarity">
    <text evidence="1">Belongs to the PCNA family.</text>
</comment>
<dbReference type="InterPro" id="IPR046938">
    <property type="entry name" value="DNA_clamp_sf"/>
</dbReference>
<dbReference type="InterPro" id="IPR022648">
    <property type="entry name" value="Pr_cel_nuc_antig_N"/>
</dbReference>
<dbReference type="GO" id="GO:0006272">
    <property type="term" value="P:leading strand elongation"/>
    <property type="evidence" value="ECO:0007669"/>
    <property type="project" value="TreeGrafter"/>
</dbReference>
<dbReference type="Pfam" id="PF00705">
    <property type="entry name" value="PCNA_N"/>
    <property type="match status" value="1"/>
</dbReference>
<dbReference type="Pfam" id="PF02747">
    <property type="entry name" value="PCNA_C"/>
    <property type="match status" value="1"/>
</dbReference>
<organism evidence="5">
    <name type="scientific">viral metagenome</name>
    <dbReference type="NCBI Taxonomy" id="1070528"/>
    <lineage>
        <taxon>unclassified sequences</taxon>
        <taxon>metagenomes</taxon>
        <taxon>organismal metagenomes</taxon>
    </lineage>
</organism>
<proteinExistence type="inferred from homology"/>
<dbReference type="EMBL" id="MN739970">
    <property type="protein sequence ID" value="QHT80497.1"/>
    <property type="molecule type" value="Genomic_DNA"/>
</dbReference>
<dbReference type="NCBIfam" id="TIGR00590">
    <property type="entry name" value="pcna"/>
    <property type="match status" value="1"/>
</dbReference>
<evidence type="ECO:0000313" key="5">
    <source>
        <dbReference type="EMBL" id="QHT80497.1"/>
    </source>
</evidence>
<evidence type="ECO:0000259" key="3">
    <source>
        <dbReference type="Pfam" id="PF00705"/>
    </source>
</evidence>
<dbReference type="Gene3D" id="3.70.10.10">
    <property type="match status" value="1"/>
</dbReference>
<feature type="domain" description="Proliferating cell nuclear antigen PCNA N-terminal" evidence="3">
    <location>
        <begin position="15"/>
        <end position="128"/>
    </location>
</feature>
<dbReference type="GO" id="GO:0006275">
    <property type="term" value="P:regulation of DNA replication"/>
    <property type="evidence" value="ECO:0007669"/>
    <property type="project" value="InterPro"/>
</dbReference>
<sequence length="280" mass="31538">MEIQNNILTMQTIQISPIRNLFSALKDLVPDITMIVDKTGLKIINFDKNHTTLVAVKVLFEKHVCVPDKIVVCANSLHLFKLISNTSNDDLFCMYIDKEDYHDGSVSHLGLQYDNGKISQCNNYKLRLYEPEDDELEVPEVNYSAIIHMPSAGFQKIVRDLTGLSDRIKIESVGDDLIFSCVGPFAKSRIFRTEKKADTGELDDKIDAIKFRKKPDPSVVMCGEFPLKSLNNFIKCTPLSQHLEIYLENNLPLIVKYDIGANMGDIRLCLSPLPPASNSS</sequence>
<name>A0A6C0HJG1_9ZZZZ</name>
<dbReference type="GO" id="GO:0006298">
    <property type="term" value="P:mismatch repair"/>
    <property type="evidence" value="ECO:0007669"/>
    <property type="project" value="TreeGrafter"/>
</dbReference>
<dbReference type="PRINTS" id="PR00339">
    <property type="entry name" value="PCNACYCLIN"/>
</dbReference>
<dbReference type="SUPFAM" id="SSF55979">
    <property type="entry name" value="DNA clamp"/>
    <property type="match status" value="2"/>
</dbReference>
<dbReference type="InterPro" id="IPR000730">
    <property type="entry name" value="Pr_cel_nuc_antig"/>
</dbReference>
<evidence type="ECO:0000259" key="4">
    <source>
        <dbReference type="Pfam" id="PF02747"/>
    </source>
</evidence>
<feature type="domain" description="Proliferating cell nuclear antigen PCNA C-terminal" evidence="4">
    <location>
        <begin position="138"/>
        <end position="271"/>
    </location>
</feature>
<keyword evidence="2" id="KW-0238">DNA-binding</keyword>
<dbReference type="GO" id="GO:0043626">
    <property type="term" value="C:PCNA complex"/>
    <property type="evidence" value="ECO:0007669"/>
    <property type="project" value="TreeGrafter"/>
</dbReference>
<dbReference type="InterPro" id="IPR022649">
    <property type="entry name" value="Pr_cel_nuc_antig_C"/>
</dbReference>
<protein>
    <recommendedName>
        <fullName evidence="6">Proliferating cell nuclear antigen PCNA N-terminal domain-containing protein</fullName>
    </recommendedName>
</protein>
<accession>A0A6C0HJG1</accession>
<reference evidence="5" key="1">
    <citation type="journal article" date="2020" name="Nature">
        <title>Giant virus diversity and host interactions through global metagenomics.</title>
        <authorList>
            <person name="Schulz F."/>
            <person name="Roux S."/>
            <person name="Paez-Espino D."/>
            <person name="Jungbluth S."/>
            <person name="Walsh D.A."/>
            <person name="Denef V.J."/>
            <person name="McMahon K.D."/>
            <person name="Konstantinidis K.T."/>
            <person name="Eloe-Fadrosh E.A."/>
            <person name="Kyrpides N.C."/>
            <person name="Woyke T."/>
        </authorList>
    </citation>
    <scope>NUCLEOTIDE SEQUENCE</scope>
    <source>
        <strain evidence="5">GVMAG-M-3300023184-120</strain>
    </source>
</reference>
<dbReference type="PANTHER" id="PTHR11352">
    <property type="entry name" value="PROLIFERATING CELL NUCLEAR ANTIGEN"/>
    <property type="match status" value="1"/>
</dbReference>
<dbReference type="CDD" id="cd00577">
    <property type="entry name" value="PCNA"/>
    <property type="match status" value="1"/>
</dbReference>